<dbReference type="EMBL" id="JBEFKJ010000019">
    <property type="protein sequence ID" value="KAL2040915.1"/>
    <property type="molecule type" value="Genomic_DNA"/>
</dbReference>
<gene>
    <name evidence="2" type="ORF">N7G274_006373</name>
</gene>
<dbReference type="Proteomes" id="UP001590950">
    <property type="component" value="Unassembled WGS sequence"/>
</dbReference>
<keyword evidence="3" id="KW-1185">Reference proteome</keyword>
<protein>
    <submittedName>
        <fullName evidence="2">Uncharacterized protein</fullName>
    </submittedName>
</protein>
<reference evidence="2 3" key="1">
    <citation type="submission" date="2024-09" db="EMBL/GenBank/DDBJ databases">
        <title>Rethinking Asexuality: The Enigmatic Case of Functional Sexual Genes in Lepraria (Stereocaulaceae).</title>
        <authorList>
            <person name="Doellman M."/>
            <person name="Sun Y."/>
            <person name="Barcenas-Pena A."/>
            <person name="Lumbsch H.T."/>
            <person name="Grewe F."/>
        </authorList>
    </citation>
    <scope>NUCLEOTIDE SEQUENCE [LARGE SCALE GENOMIC DNA]</scope>
    <source>
        <strain evidence="2 3">Mercado 3170</strain>
    </source>
</reference>
<evidence type="ECO:0000313" key="2">
    <source>
        <dbReference type="EMBL" id="KAL2040915.1"/>
    </source>
</evidence>
<feature type="compositionally biased region" description="Gly residues" evidence="1">
    <location>
        <begin position="75"/>
        <end position="89"/>
    </location>
</feature>
<name>A0ABR4A640_9LECA</name>
<comment type="caution">
    <text evidence="2">The sequence shown here is derived from an EMBL/GenBank/DDBJ whole genome shotgun (WGS) entry which is preliminary data.</text>
</comment>
<feature type="region of interest" description="Disordered" evidence="1">
    <location>
        <begin position="68"/>
        <end position="106"/>
    </location>
</feature>
<evidence type="ECO:0000256" key="1">
    <source>
        <dbReference type="SAM" id="MobiDB-lite"/>
    </source>
</evidence>
<evidence type="ECO:0000313" key="3">
    <source>
        <dbReference type="Proteomes" id="UP001590950"/>
    </source>
</evidence>
<feature type="region of interest" description="Disordered" evidence="1">
    <location>
        <begin position="254"/>
        <end position="283"/>
    </location>
</feature>
<organism evidence="2 3">
    <name type="scientific">Stereocaulon virgatum</name>
    <dbReference type="NCBI Taxonomy" id="373712"/>
    <lineage>
        <taxon>Eukaryota</taxon>
        <taxon>Fungi</taxon>
        <taxon>Dikarya</taxon>
        <taxon>Ascomycota</taxon>
        <taxon>Pezizomycotina</taxon>
        <taxon>Lecanoromycetes</taxon>
        <taxon>OSLEUM clade</taxon>
        <taxon>Lecanoromycetidae</taxon>
        <taxon>Lecanorales</taxon>
        <taxon>Lecanorineae</taxon>
        <taxon>Stereocaulaceae</taxon>
        <taxon>Stereocaulon</taxon>
    </lineage>
</organism>
<feature type="compositionally biased region" description="Low complexity" evidence="1">
    <location>
        <begin position="142"/>
        <end position="152"/>
    </location>
</feature>
<accession>A0ABR4A640</accession>
<feature type="region of interest" description="Disordered" evidence="1">
    <location>
        <begin position="121"/>
        <end position="153"/>
    </location>
</feature>
<sequence length="309" mass="33582">MSCPDENPAISYELDQIHRSTSQPANSASAARSRASSLVSSVFSTGTRFSITTLPQGTYHIDSVLEENPNESASGIGGGGAGTVGGGSEGSIDGYSDSIRSTSTSLPPYEIEVGGYQGESSTMLGHGCSSHDIGGSAPPSPAAEQAPTTPTAMVDPENLISRHYGAVVRTIDANHQRLLARTIQAHEREMAEMRDGIDRVYRREFREREREVERVREGAAAERRALEEGKEREREEWGKRVEVLKEEIRDLRREKEEEERRGGQMIRGMEGRGGGGMGEGEGGVGLGSWGGSFLRFWRVLGGLWGWLIE</sequence>
<proteinExistence type="predicted"/>
<feature type="compositionally biased region" description="Gly residues" evidence="1">
    <location>
        <begin position="271"/>
        <end position="283"/>
    </location>
</feature>